<accession>A0A0V1J5P5</accession>
<keyword evidence="2" id="KW-1185">Reference proteome</keyword>
<name>A0A0V1J5P5_9BILA</name>
<comment type="caution">
    <text evidence="1">The sequence shown here is derived from an EMBL/GenBank/DDBJ whole genome shotgun (WGS) entry which is preliminary data.</text>
</comment>
<evidence type="ECO:0000313" key="1">
    <source>
        <dbReference type="EMBL" id="KRZ30288.1"/>
    </source>
</evidence>
<dbReference type="AlphaFoldDB" id="A0A0V1J5P5"/>
<organism evidence="1 2">
    <name type="scientific">Trichinella nativa</name>
    <dbReference type="NCBI Taxonomy" id="6335"/>
    <lineage>
        <taxon>Eukaryota</taxon>
        <taxon>Metazoa</taxon>
        <taxon>Ecdysozoa</taxon>
        <taxon>Nematoda</taxon>
        <taxon>Enoplea</taxon>
        <taxon>Dorylaimia</taxon>
        <taxon>Trichinellida</taxon>
        <taxon>Trichinellidae</taxon>
        <taxon>Trichinella</taxon>
    </lineage>
</organism>
<dbReference type="Proteomes" id="UP000054721">
    <property type="component" value="Unassembled WGS sequence"/>
</dbReference>
<evidence type="ECO:0000313" key="2">
    <source>
        <dbReference type="Proteomes" id="UP000054721"/>
    </source>
</evidence>
<sequence>MGLGESAFMRVISCPGDRQDLLGFFKSSAGSLGDGVTGGCEPSGVGAGN</sequence>
<protein>
    <submittedName>
        <fullName evidence="1">Uncharacterized protein</fullName>
    </submittedName>
</protein>
<reference evidence="1 2" key="1">
    <citation type="submission" date="2015-05" db="EMBL/GenBank/DDBJ databases">
        <title>Evolution of Trichinella species and genotypes.</title>
        <authorList>
            <person name="Korhonen P.K."/>
            <person name="Edoardo P."/>
            <person name="Giuseppe L.R."/>
            <person name="Gasser R.B."/>
        </authorList>
    </citation>
    <scope>NUCLEOTIDE SEQUENCE [LARGE SCALE GENOMIC DNA]</scope>
    <source>
        <strain evidence="1">ISS10</strain>
    </source>
</reference>
<proteinExistence type="predicted"/>
<dbReference type="EMBL" id="JYDW01004026">
    <property type="protein sequence ID" value="KRZ30288.1"/>
    <property type="molecule type" value="Genomic_DNA"/>
</dbReference>
<gene>
    <name evidence="1" type="ORF">T02_1744</name>
</gene>